<keyword evidence="2" id="KW-0812">Transmembrane</keyword>
<reference evidence="3 4" key="2">
    <citation type="journal article" date="2019" name="G3 (Bethesda)">
        <title>Hybrid Assembly of the Genome of the Entomopathogenic Nematode Steinernema carpocapsae Identifies the X-Chromosome.</title>
        <authorList>
            <person name="Serra L."/>
            <person name="Macchietto M."/>
            <person name="Macias-Munoz A."/>
            <person name="McGill C.J."/>
            <person name="Rodriguez I.M."/>
            <person name="Rodriguez B."/>
            <person name="Murad R."/>
            <person name="Mortazavi A."/>
        </authorList>
    </citation>
    <scope>NUCLEOTIDE SEQUENCE [LARGE SCALE GENOMIC DNA]</scope>
    <source>
        <strain evidence="3 4">ALL</strain>
    </source>
</reference>
<organism evidence="3 4">
    <name type="scientific">Steinernema carpocapsae</name>
    <name type="common">Entomopathogenic nematode</name>
    <dbReference type="NCBI Taxonomy" id="34508"/>
    <lineage>
        <taxon>Eukaryota</taxon>
        <taxon>Metazoa</taxon>
        <taxon>Ecdysozoa</taxon>
        <taxon>Nematoda</taxon>
        <taxon>Chromadorea</taxon>
        <taxon>Rhabditida</taxon>
        <taxon>Tylenchina</taxon>
        <taxon>Panagrolaimomorpha</taxon>
        <taxon>Strongyloidoidea</taxon>
        <taxon>Steinernematidae</taxon>
        <taxon>Steinernema</taxon>
    </lineage>
</organism>
<gene>
    <name evidence="3" type="ORF">L596_015895</name>
</gene>
<dbReference type="Proteomes" id="UP000298663">
    <property type="component" value="Unassembled WGS sequence"/>
</dbReference>
<dbReference type="EMBL" id="AZBU02000004">
    <property type="protein sequence ID" value="TKR82122.1"/>
    <property type="molecule type" value="Genomic_DNA"/>
</dbReference>
<feature type="compositionally biased region" description="Basic residues" evidence="1">
    <location>
        <begin position="12"/>
        <end position="21"/>
    </location>
</feature>
<protein>
    <submittedName>
        <fullName evidence="3">Uncharacterized protein</fullName>
    </submittedName>
</protein>
<feature type="compositionally biased region" description="Basic and acidic residues" evidence="1">
    <location>
        <begin position="1"/>
        <end position="11"/>
    </location>
</feature>
<keyword evidence="4" id="KW-1185">Reference proteome</keyword>
<sequence>MSKKPTEEPKKSRSRRRRLLRKPGGAKTKKPKTAALSSKSKETEKESTSLSQLNWHTFDVIVSLQLFGAGIFLLLAFIGGIVGTDGFWWLADGHSALHLFASWIFVHRPRKGARTMFQMEFSRSASRRWRVDSAASFGEP</sequence>
<evidence type="ECO:0000313" key="3">
    <source>
        <dbReference type="EMBL" id="TKR82122.1"/>
    </source>
</evidence>
<keyword evidence="2" id="KW-0472">Membrane</keyword>
<reference evidence="3 4" key="1">
    <citation type="journal article" date="2015" name="Genome Biol.">
        <title>Comparative genomics of Steinernema reveals deeply conserved gene regulatory networks.</title>
        <authorList>
            <person name="Dillman A.R."/>
            <person name="Macchietto M."/>
            <person name="Porter C.F."/>
            <person name="Rogers A."/>
            <person name="Williams B."/>
            <person name="Antoshechkin I."/>
            <person name="Lee M.M."/>
            <person name="Goodwin Z."/>
            <person name="Lu X."/>
            <person name="Lewis E.E."/>
            <person name="Goodrich-Blair H."/>
            <person name="Stock S.P."/>
            <person name="Adams B.J."/>
            <person name="Sternberg P.W."/>
            <person name="Mortazavi A."/>
        </authorList>
    </citation>
    <scope>NUCLEOTIDE SEQUENCE [LARGE SCALE GENOMIC DNA]</scope>
    <source>
        <strain evidence="3 4">ALL</strain>
    </source>
</reference>
<accession>A0A4U5NHD3</accession>
<feature type="transmembrane region" description="Helical" evidence="2">
    <location>
        <begin position="87"/>
        <end position="106"/>
    </location>
</feature>
<evidence type="ECO:0000256" key="2">
    <source>
        <dbReference type="SAM" id="Phobius"/>
    </source>
</evidence>
<name>A0A4U5NHD3_STECR</name>
<feature type="region of interest" description="Disordered" evidence="1">
    <location>
        <begin position="1"/>
        <end position="50"/>
    </location>
</feature>
<keyword evidence="2" id="KW-1133">Transmembrane helix</keyword>
<feature type="transmembrane region" description="Helical" evidence="2">
    <location>
        <begin position="60"/>
        <end position="81"/>
    </location>
</feature>
<dbReference type="AlphaFoldDB" id="A0A4U5NHD3"/>
<evidence type="ECO:0000256" key="1">
    <source>
        <dbReference type="SAM" id="MobiDB-lite"/>
    </source>
</evidence>
<evidence type="ECO:0000313" key="4">
    <source>
        <dbReference type="Proteomes" id="UP000298663"/>
    </source>
</evidence>
<proteinExistence type="predicted"/>
<comment type="caution">
    <text evidence="3">The sequence shown here is derived from an EMBL/GenBank/DDBJ whole genome shotgun (WGS) entry which is preliminary data.</text>
</comment>